<dbReference type="EMBL" id="CM042055">
    <property type="protein sequence ID" value="KAI3702586.1"/>
    <property type="molecule type" value="Genomic_DNA"/>
</dbReference>
<reference evidence="2" key="1">
    <citation type="journal article" date="2022" name="Mol. Ecol. Resour.">
        <title>The genomes of chicory, endive, great burdock and yacon provide insights into Asteraceae palaeo-polyploidization history and plant inulin production.</title>
        <authorList>
            <person name="Fan W."/>
            <person name="Wang S."/>
            <person name="Wang H."/>
            <person name="Wang A."/>
            <person name="Jiang F."/>
            <person name="Liu H."/>
            <person name="Zhao H."/>
            <person name="Xu D."/>
            <person name="Zhang Y."/>
        </authorList>
    </citation>
    <scope>NUCLEOTIDE SEQUENCE [LARGE SCALE GENOMIC DNA]</scope>
    <source>
        <strain evidence="2">cv. Niubang</strain>
    </source>
</reference>
<dbReference type="Proteomes" id="UP001055879">
    <property type="component" value="Linkage Group LG09"/>
</dbReference>
<accession>A0ACB8ZYM3</accession>
<organism evidence="1 2">
    <name type="scientific">Arctium lappa</name>
    <name type="common">Greater burdock</name>
    <name type="synonym">Lappa major</name>
    <dbReference type="NCBI Taxonomy" id="4217"/>
    <lineage>
        <taxon>Eukaryota</taxon>
        <taxon>Viridiplantae</taxon>
        <taxon>Streptophyta</taxon>
        <taxon>Embryophyta</taxon>
        <taxon>Tracheophyta</taxon>
        <taxon>Spermatophyta</taxon>
        <taxon>Magnoliopsida</taxon>
        <taxon>eudicotyledons</taxon>
        <taxon>Gunneridae</taxon>
        <taxon>Pentapetalae</taxon>
        <taxon>asterids</taxon>
        <taxon>campanulids</taxon>
        <taxon>Asterales</taxon>
        <taxon>Asteraceae</taxon>
        <taxon>Carduoideae</taxon>
        <taxon>Cardueae</taxon>
        <taxon>Arctiinae</taxon>
        <taxon>Arctium</taxon>
    </lineage>
</organism>
<name>A0ACB8ZYM3_ARCLA</name>
<reference evidence="1 2" key="2">
    <citation type="journal article" date="2022" name="Mol. Ecol. Resour.">
        <title>The genomes of chicory, endive, great burdock and yacon provide insights into Asteraceae paleo-polyploidization history and plant inulin production.</title>
        <authorList>
            <person name="Fan W."/>
            <person name="Wang S."/>
            <person name="Wang H."/>
            <person name="Wang A."/>
            <person name="Jiang F."/>
            <person name="Liu H."/>
            <person name="Zhao H."/>
            <person name="Xu D."/>
            <person name="Zhang Y."/>
        </authorList>
    </citation>
    <scope>NUCLEOTIDE SEQUENCE [LARGE SCALE GENOMIC DNA]</scope>
    <source>
        <strain evidence="2">cv. Niubang</strain>
    </source>
</reference>
<comment type="caution">
    <text evidence="1">The sequence shown here is derived from an EMBL/GenBank/DDBJ whole genome shotgun (WGS) entry which is preliminary data.</text>
</comment>
<gene>
    <name evidence="1" type="ORF">L6452_28330</name>
</gene>
<evidence type="ECO:0000313" key="2">
    <source>
        <dbReference type="Proteomes" id="UP001055879"/>
    </source>
</evidence>
<proteinExistence type="predicted"/>
<keyword evidence="2" id="KW-1185">Reference proteome</keyword>
<sequence>MLRKESKSTLTINLESDERRTTRNASKRVSFEKTRMTDTKESCEQALGNDDPDDDFVTKIHFKKTGSSGAAAKNA</sequence>
<evidence type="ECO:0000313" key="1">
    <source>
        <dbReference type="EMBL" id="KAI3702586.1"/>
    </source>
</evidence>
<protein>
    <submittedName>
        <fullName evidence="1">Uncharacterized protein</fullName>
    </submittedName>
</protein>